<dbReference type="Proteomes" id="UP000283530">
    <property type="component" value="Unassembled WGS sequence"/>
</dbReference>
<sequence>MTDRLGEMNEGHELLRRGTTRFATHFVALESLCRAKANIMQIWTLRHVQEVVLGAKFWYREERINYLLEPLVLILKLVDGDTKPTMGYVYDAMDRAKLAIEQRSIENHADVDEFESDQEGQQSPPPHRGSATTREKGKNVAMSSAQGSQRQQRGQSRGPEMTHSTSEQEEEEEERQTSSSSKSGSPKGDQGLNERAYEGSDGGGGEDNIIVYDPLHGGQSEPSGGYGRNEGNEPSEDYGHGHQMASSPWLTDSDSSYGYGQQYYGHSHHDPSHEYGQQYGGHDGPSHG</sequence>
<name>A0A443NC96_9MAGN</name>
<dbReference type="EMBL" id="QPKB01000002">
    <property type="protein sequence ID" value="RWR76150.1"/>
    <property type="molecule type" value="Genomic_DNA"/>
</dbReference>
<evidence type="ECO:0000313" key="3">
    <source>
        <dbReference type="Proteomes" id="UP000283530"/>
    </source>
</evidence>
<dbReference type="AlphaFoldDB" id="A0A443NC96"/>
<evidence type="ECO:0000313" key="2">
    <source>
        <dbReference type="EMBL" id="RWR76150.1"/>
    </source>
</evidence>
<keyword evidence="3" id="KW-1185">Reference proteome</keyword>
<proteinExistence type="predicted"/>
<organism evidence="2 3">
    <name type="scientific">Cinnamomum micranthum f. kanehirae</name>
    <dbReference type="NCBI Taxonomy" id="337451"/>
    <lineage>
        <taxon>Eukaryota</taxon>
        <taxon>Viridiplantae</taxon>
        <taxon>Streptophyta</taxon>
        <taxon>Embryophyta</taxon>
        <taxon>Tracheophyta</taxon>
        <taxon>Spermatophyta</taxon>
        <taxon>Magnoliopsida</taxon>
        <taxon>Magnoliidae</taxon>
        <taxon>Laurales</taxon>
        <taxon>Lauraceae</taxon>
        <taxon>Cinnamomum</taxon>
    </lineage>
</organism>
<dbReference type="SUPFAM" id="SSF53098">
    <property type="entry name" value="Ribonuclease H-like"/>
    <property type="match status" value="1"/>
</dbReference>
<accession>A0A443NC96</accession>
<feature type="compositionally biased region" description="Low complexity" evidence="1">
    <location>
        <begin position="143"/>
        <end position="165"/>
    </location>
</feature>
<gene>
    <name evidence="2" type="ORF">CKAN_00457100</name>
</gene>
<comment type="caution">
    <text evidence="2">The sequence shown here is derived from an EMBL/GenBank/DDBJ whole genome shotgun (WGS) entry which is preliminary data.</text>
</comment>
<feature type="region of interest" description="Disordered" evidence="1">
    <location>
        <begin position="112"/>
        <end position="288"/>
    </location>
</feature>
<feature type="compositionally biased region" description="Gly residues" evidence="1">
    <location>
        <begin position="278"/>
        <end position="288"/>
    </location>
</feature>
<protein>
    <submittedName>
        <fullName evidence="2">Uncharacterized protein</fullName>
    </submittedName>
</protein>
<dbReference type="InterPro" id="IPR012337">
    <property type="entry name" value="RNaseH-like_sf"/>
</dbReference>
<dbReference type="OrthoDB" id="2013475at2759"/>
<feature type="compositionally biased region" description="Low complexity" evidence="1">
    <location>
        <begin position="252"/>
        <end position="265"/>
    </location>
</feature>
<reference evidence="2 3" key="1">
    <citation type="journal article" date="2019" name="Nat. Plants">
        <title>Stout camphor tree genome fills gaps in understanding of flowering plant genome evolution.</title>
        <authorList>
            <person name="Chaw S.M."/>
            <person name="Liu Y.C."/>
            <person name="Wu Y.W."/>
            <person name="Wang H.Y."/>
            <person name="Lin C.I."/>
            <person name="Wu C.S."/>
            <person name="Ke H.M."/>
            <person name="Chang L.Y."/>
            <person name="Hsu C.Y."/>
            <person name="Yang H.T."/>
            <person name="Sudianto E."/>
            <person name="Hsu M.H."/>
            <person name="Wu K.P."/>
            <person name="Wang L.N."/>
            <person name="Leebens-Mack J.H."/>
            <person name="Tsai I.J."/>
        </authorList>
    </citation>
    <scope>NUCLEOTIDE SEQUENCE [LARGE SCALE GENOMIC DNA]</scope>
    <source>
        <strain evidence="3">cv. Chaw 1501</strain>
        <tissue evidence="2">Young leaves</tissue>
    </source>
</reference>
<evidence type="ECO:0000256" key="1">
    <source>
        <dbReference type="SAM" id="MobiDB-lite"/>
    </source>
</evidence>